<dbReference type="Pfam" id="PF13193">
    <property type="entry name" value="AMP-binding_C"/>
    <property type="match status" value="1"/>
</dbReference>
<dbReference type="Proteomes" id="UP000182466">
    <property type="component" value="Unassembled WGS sequence"/>
</dbReference>
<dbReference type="InterPro" id="IPR050237">
    <property type="entry name" value="ATP-dep_AMP-bd_enzyme"/>
</dbReference>
<proteinExistence type="predicted"/>
<reference evidence="3 4" key="1">
    <citation type="submission" date="2016-10" db="EMBL/GenBank/DDBJ databases">
        <authorList>
            <person name="de Groot N.N."/>
        </authorList>
    </citation>
    <scope>NUCLEOTIDE SEQUENCE [LARGE SCALE GENOMIC DNA]</scope>
    <source>
        <strain evidence="3 4">CGMCC 1.10959</strain>
    </source>
</reference>
<evidence type="ECO:0000259" key="2">
    <source>
        <dbReference type="Pfam" id="PF13193"/>
    </source>
</evidence>
<evidence type="ECO:0000313" key="3">
    <source>
        <dbReference type="EMBL" id="SFU10534.1"/>
    </source>
</evidence>
<dbReference type="InterPro" id="IPR000873">
    <property type="entry name" value="AMP-dep_synth/lig_dom"/>
</dbReference>
<dbReference type="PROSITE" id="PS00455">
    <property type="entry name" value="AMP_BINDING"/>
    <property type="match status" value="1"/>
</dbReference>
<dbReference type="Gene3D" id="3.30.300.30">
    <property type="match status" value="1"/>
</dbReference>
<dbReference type="PANTHER" id="PTHR43767:SF1">
    <property type="entry name" value="NONRIBOSOMAL PEPTIDE SYNTHASE PES1 (EUROFUNG)-RELATED"/>
    <property type="match status" value="1"/>
</dbReference>
<sequence length="519" mass="57167">MTAPSIPGISPQLALQSAGLTIGALFDISVRQSPRRIALEDAAGQMTYHELDIRSNRLANHLLSRGVQRGDRIAILSENRREYIEILIATAKIGVIAACQNWRLSEGELRHCLELVTPKLIFTSPRNHDLGAKHADICPLQEFGPNYETAISAESEIRPPDPCHPEDGVVILYTSGTTGLPKGALISHRAEIARTMGQMIDLPVTPEDAFVAWAPLFHMVSTDTVFSTLMQGGTVIVTDGFNPTELAEIVTSKQLGRLTLMPGMIEPFLSAMKVLDRPVIGVKWAGVMADLVPPKQISEVTTLLDAPYLNSFGSTETGLAPASGGLIPVGEVPQSLDKQQSSLCQIRLVDPDDNEVPDGEPGELVIRSPALFSGYWNNEQANTKDFRGGWFHMGDVFIRNPDHTLSFVDRRKYLIKSGGENIYPAEVERVLLSNPRVADAVVIRKPDAQWGEVPVAYIVRKDHSLSEDDLLAQCAGRIAKYKWPKEFRFVSDDELPRSTTGKIIRHELESRMLKEQSAE</sequence>
<gene>
    <name evidence="3" type="ORF">SAMN05216236_12742</name>
</gene>
<dbReference type="Pfam" id="PF00501">
    <property type="entry name" value="AMP-binding"/>
    <property type="match status" value="1"/>
</dbReference>
<name>A0A1I7DFT9_9RHOB</name>
<protein>
    <submittedName>
        <fullName evidence="3">Fatty-acyl-CoA synthase</fullName>
    </submittedName>
</protein>
<keyword evidence="4" id="KW-1185">Reference proteome</keyword>
<dbReference type="SUPFAM" id="SSF56801">
    <property type="entry name" value="Acetyl-CoA synthetase-like"/>
    <property type="match status" value="1"/>
</dbReference>
<dbReference type="Gene3D" id="3.40.50.12780">
    <property type="entry name" value="N-terminal domain of ligase-like"/>
    <property type="match status" value="1"/>
</dbReference>
<feature type="domain" description="AMP-dependent synthetase/ligase" evidence="1">
    <location>
        <begin position="27"/>
        <end position="376"/>
    </location>
</feature>
<dbReference type="InterPro" id="IPR020845">
    <property type="entry name" value="AMP-binding_CS"/>
</dbReference>
<dbReference type="STRING" id="999627.SAMN05216236_12742"/>
<dbReference type="InterPro" id="IPR042099">
    <property type="entry name" value="ANL_N_sf"/>
</dbReference>
<evidence type="ECO:0000259" key="1">
    <source>
        <dbReference type="Pfam" id="PF00501"/>
    </source>
</evidence>
<organism evidence="3 4">
    <name type="scientific">Sedimentitalea nanhaiensis</name>
    <dbReference type="NCBI Taxonomy" id="999627"/>
    <lineage>
        <taxon>Bacteria</taxon>
        <taxon>Pseudomonadati</taxon>
        <taxon>Pseudomonadota</taxon>
        <taxon>Alphaproteobacteria</taxon>
        <taxon>Rhodobacterales</taxon>
        <taxon>Paracoccaceae</taxon>
        <taxon>Sedimentitalea</taxon>
    </lineage>
</organism>
<feature type="domain" description="AMP-binding enzyme C-terminal" evidence="2">
    <location>
        <begin position="426"/>
        <end position="502"/>
    </location>
</feature>
<dbReference type="EMBL" id="FPAW01000027">
    <property type="protein sequence ID" value="SFU10534.1"/>
    <property type="molecule type" value="Genomic_DNA"/>
</dbReference>
<accession>A0A1I7DFT9</accession>
<dbReference type="InterPro" id="IPR045851">
    <property type="entry name" value="AMP-bd_C_sf"/>
</dbReference>
<dbReference type="RefSeq" id="WP_051372571.1">
    <property type="nucleotide sequence ID" value="NZ_FPAW01000027.1"/>
</dbReference>
<dbReference type="GO" id="GO:0016878">
    <property type="term" value="F:acid-thiol ligase activity"/>
    <property type="evidence" value="ECO:0007669"/>
    <property type="project" value="UniProtKB-ARBA"/>
</dbReference>
<dbReference type="PANTHER" id="PTHR43767">
    <property type="entry name" value="LONG-CHAIN-FATTY-ACID--COA LIGASE"/>
    <property type="match status" value="1"/>
</dbReference>
<dbReference type="InterPro" id="IPR025110">
    <property type="entry name" value="AMP-bd_C"/>
</dbReference>
<evidence type="ECO:0000313" key="4">
    <source>
        <dbReference type="Proteomes" id="UP000182466"/>
    </source>
</evidence>
<dbReference type="eggNOG" id="COG0318">
    <property type="taxonomic scope" value="Bacteria"/>
</dbReference>
<dbReference type="AlphaFoldDB" id="A0A1I7DFT9"/>
<dbReference type="OrthoDB" id="9803968at2"/>